<name>A0A6M0R9W0_9CLOT</name>
<reference evidence="6 7" key="1">
    <citation type="submission" date="2019-04" db="EMBL/GenBank/DDBJ databases">
        <title>Genome sequencing of Clostridium botulinum Groups I-IV and Clostridium butyricum.</title>
        <authorList>
            <person name="Brunt J."/>
            <person name="Van Vliet A.H.M."/>
            <person name="Stringer S.C."/>
            <person name="Carter A.T."/>
            <person name="Peck M.W."/>
        </authorList>
    </citation>
    <scope>NUCLEOTIDE SEQUENCE [LARGE SCALE GENOMIC DNA]</scope>
    <source>
        <strain evidence="6 7">IFR 18/094</strain>
    </source>
</reference>
<dbReference type="Proteomes" id="UP000473885">
    <property type="component" value="Unassembled WGS sequence"/>
</dbReference>
<evidence type="ECO:0000313" key="7">
    <source>
        <dbReference type="Proteomes" id="UP000473885"/>
    </source>
</evidence>
<keyword evidence="2" id="KW-0175">Coiled coil</keyword>
<keyword evidence="7" id="KW-1185">Reference proteome</keyword>
<dbReference type="Gene3D" id="3.40.50.1980">
    <property type="entry name" value="Nitrogenase molybdenum iron protein domain"/>
    <property type="match status" value="2"/>
</dbReference>
<dbReference type="CDD" id="cd01148">
    <property type="entry name" value="TroA_a"/>
    <property type="match status" value="1"/>
</dbReference>
<keyword evidence="4" id="KW-0732">Signal</keyword>
<dbReference type="OrthoDB" id="89746at2"/>
<protein>
    <submittedName>
        <fullName evidence="6">ABC transporter substrate-binding protein</fullName>
    </submittedName>
</protein>
<organism evidence="6 7">
    <name type="scientific">Clostridium niameyense</name>
    <dbReference type="NCBI Taxonomy" id="1622073"/>
    <lineage>
        <taxon>Bacteria</taxon>
        <taxon>Bacillati</taxon>
        <taxon>Bacillota</taxon>
        <taxon>Clostridia</taxon>
        <taxon>Eubacteriales</taxon>
        <taxon>Clostridiaceae</taxon>
        <taxon>Clostridium</taxon>
    </lineage>
</organism>
<dbReference type="SUPFAM" id="SSF53807">
    <property type="entry name" value="Helical backbone' metal receptor"/>
    <property type="match status" value="1"/>
</dbReference>
<accession>A0A6M0R9W0</accession>
<dbReference type="InterPro" id="IPR050902">
    <property type="entry name" value="ABC_Transporter_SBP"/>
</dbReference>
<dbReference type="EMBL" id="SXDP01000004">
    <property type="protein sequence ID" value="NEZ46976.1"/>
    <property type="molecule type" value="Genomic_DNA"/>
</dbReference>
<dbReference type="PROSITE" id="PS50983">
    <property type="entry name" value="FE_B12_PBP"/>
    <property type="match status" value="1"/>
</dbReference>
<proteinExistence type="inferred from homology"/>
<feature type="coiled-coil region" evidence="2">
    <location>
        <begin position="189"/>
        <end position="216"/>
    </location>
</feature>
<comment type="similarity">
    <text evidence="1">Belongs to the bacterial solute-binding protein 8 family.</text>
</comment>
<comment type="caution">
    <text evidence="6">The sequence shown here is derived from an EMBL/GenBank/DDBJ whole genome shotgun (WGS) entry which is preliminary data.</text>
</comment>
<feature type="region of interest" description="Disordered" evidence="3">
    <location>
        <begin position="24"/>
        <end position="45"/>
    </location>
</feature>
<gene>
    <name evidence="6" type="ORF">FDF74_07090</name>
</gene>
<feature type="chain" id="PRO_5038438396" evidence="4">
    <location>
        <begin position="26"/>
        <end position="341"/>
    </location>
</feature>
<sequence>MNKKLIALTLSTLVLMGGITGCANSQNTSKSKEPTKTEQSNKKPLKVDFVQTSRHDDSVNKFSQTYDKKPKKALAITNCMIEMMLSMGLEDQMAGTAYADGEILPSLKPAYDKIPIMSKTHPSKEELLSKGVDFIIGWGSSFNDKGVGTVNWLNENNIKVYIPKSSDADAKIDSMYEDFTNLGIIFGKEDKAQKVNDKIKSELKETTDKIKGIDKKVKVLGYDSGTDKAVVVGTGISNEIIKLAQGENIFADVKKTYPEVSYEEIVKRNPDVIMVLEYSIGNGGETFENKVKALKANPALKDVNAIKNNKFIKVDLAELYPGERVPATVKKLAKEFYPDKF</sequence>
<evidence type="ECO:0000259" key="5">
    <source>
        <dbReference type="PROSITE" id="PS50983"/>
    </source>
</evidence>
<feature type="signal peptide" evidence="4">
    <location>
        <begin position="1"/>
        <end position="25"/>
    </location>
</feature>
<evidence type="ECO:0000256" key="1">
    <source>
        <dbReference type="ARBA" id="ARBA00008814"/>
    </source>
</evidence>
<feature type="domain" description="Fe/B12 periplasmic-binding" evidence="5">
    <location>
        <begin position="72"/>
        <end position="340"/>
    </location>
</feature>
<dbReference type="InterPro" id="IPR002491">
    <property type="entry name" value="ABC_transptr_periplasmic_BD"/>
</dbReference>
<dbReference type="AlphaFoldDB" id="A0A6M0R9W0"/>
<feature type="compositionally biased region" description="Basic and acidic residues" evidence="3">
    <location>
        <begin position="30"/>
        <end position="41"/>
    </location>
</feature>
<evidence type="ECO:0000256" key="4">
    <source>
        <dbReference type="SAM" id="SignalP"/>
    </source>
</evidence>
<dbReference type="PROSITE" id="PS51257">
    <property type="entry name" value="PROKAR_LIPOPROTEIN"/>
    <property type="match status" value="1"/>
</dbReference>
<evidence type="ECO:0000256" key="3">
    <source>
        <dbReference type="SAM" id="MobiDB-lite"/>
    </source>
</evidence>
<dbReference type="RefSeq" id="WP_050607939.1">
    <property type="nucleotide sequence ID" value="NZ_CABKUB010000006.1"/>
</dbReference>
<evidence type="ECO:0000256" key="2">
    <source>
        <dbReference type="SAM" id="Coils"/>
    </source>
</evidence>
<dbReference type="PANTHER" id="PTHR30535:SF7">
    <property type="entry name" value="IRON(III) DICITRATE-BINDING PROTEIN"/>
    <property type="match status" value="1"/>
</dbReference>
<dbReference type="PANTHER" id="PTHR30535">
    <property type="entry name" value="VITAMIN B12-BINDING PROTEIN"/>
    <property type="match status" value="1"/>
</dbReference>
<evidence type="ECO:0000313" key="6">
    <source>
        <dbReference type="EMBL" id="NEZ46976.1"/>
    </source>
</evidence>
<dbReference type="Pfam" id="PF01497">
    <property type="entry name" value="Peripla_BP_2"/>
    <property type="match status" value="1"/>
</dbReference>